<comment type="caution">
    <text evidence="3">The sequence shown here is derived from an EMBL/GenBank/DDBJ whole genome shotgun (WGS) entry which is preliminary data.</text>
</comment>
<dbReference type="PANTHER" id="PTHR46401">
    <property type="entry name" value="GLYCOSYLTRANSFERASE WBBK-RELATED"/>
    <property type="match status" value="1"/>
</dbReference>
<accession>X0ZYR0</accession>
<gene>
    <name evidence="3" type="ORF">S01H4_12367</name>
</gene>
<dbReference type="GO" id="GO:0016757">
    <property type="term" value="F:glycosyltransferase activity"/>
    <property type="evidence" value="ECO:0007669"/>
    <property type="project" value="InterPro"/>
</dbReference>
<organism evidence="3">
    <name type="scientific">marine sediment metagenome</name>
    <dbReference type="NCBI Taxonomy" id="412755"/>
    <lineage>
        <taxon>unclassified sequences</taxon>
        <taxon>metagenomes</taxon>
        <taxon>ecological metagenomes</taxon>
    </lineage>
</organism>
<protein>
    <recommendedName>
        <fullName evidence="2">Glycosyl transferase family 1 domain-containing protein</fullName>
    </recommendedName>
</protein>
<dbReference type="SUPFAM" id="SSF53756">
    <property type="entry name" value="UDP-Glycosyltransferase/glycogen phosphorylase"/>
    <property type="match status" value="1"/>
</dbReference>
<dbReference type="Gene3D" id="3.40.50.2000">
    <property type="entry name" value="Glycogen Phosphorylase B"/>
    <property type="match status" value="1"/>
</dbReference>
<proteinExistence type="predicted"/>
<feature type="domain" description="Glycosyl transferase family 1" evidence="2">
    <location>
        <begin position="17"/>
        <end position="154"/>
    </location>
</feature>
<dbReference type="InterPro" id="IPR001296">
    <property type="entry name" value="Glyco_trans_1"/>
</dbReference>
<reference evidence="3" key="1">
    <citation type="journal article" date="2014" name="Front. Microbiol.">
        <title>High frequency of phylogenetically diverse reductive dehalogenase-homologous genes in deep subseafloor sedimentary metagenomes.</title>
        <authorList>
            <person name="Kawai M."/>
            <person name="Futagami T."/>
            <person name="Toyoda A."/>
            <person name="Takaki Y."/>
            <person name="Nishi S."/>
            <person name="Hori S."/>
            <person name="Arai W."/>
            <person name="Tsubouchi T."/>
            <person name="Morono Y."/>
            <person name="Uchiyama I."/>
            <person name="Ito T."/>
            <person name="Fujiyama A."/>
            <person name="Inagaki F."/>
            <person name="Takami H."/>
        </authorList>
    </citation>
    <scope>NUCLEOTIDE SEQUENCE</scope>
    <source>
        <strain evidence="3">Expedition CK06-06</strain>
    </source>
</reference>
<evidence type="ECO:0000313" key="3">
    <source>
        <dbReference type="EMBL" id="GAG63012.1"/>
    </source>
</evidence>
<dbReference type="EMBL" id="BART01005234">
    <property type="protein sequence ID" value="GAG63012.1"/>
    <property type="molecule type" value="Genomic_DNA"/>
</dbReference>
<evidence type="ECO:0000259" key="2">
    <source>
        <dbReference type="Pfam" id="PF00534"/>
    </source>
</evidence>
<dbReference type="AlphaFoldDB" id="X0ZYR0"/>
<feature type="non-terminal residue" evidence="3">
    <location>
        <position position="1"/>
    </location>
</feature>
<keyword evidence="1" id="KW-0808">Transferase</keyword>
<dbReference type="PANTHER" id="PTHR46401:SF2">
    <property type="entry name" value="GLYCOSYLTRANSFERASE WBBK-RELATED"/>
    <property type="match status" value="1"/>
</dbReference>
<name>X0ZYR0_9ZZZZ</name>
<sequence length="192" mass="21329">ACAVYNGIALEDYPFKAERGERLLFVGRLDSFKRPHIAIDVAKRTGLGLDIVGGSFVYDAIYMEQIKKDCDGKQIKLYLDAPHEKKVELYQNAKAVIFPSKLGEPFGLIVPEANACGTPVIASPDGAIPETVKEGETGFICNTIDEMVEAVSKVDQIKPGDCRAWVEKQFNREMMATSYLEVYNKIMAGEEW</sequence>
<evidence type="ECO:0000256" key="1">
    <source>
        <dbReference type="ARBA" id="ARBA00022679"/>
    </source>
</evidence>
<dbReference type="Pfam" id="PF00534">
    <property type="entry name" value="Glycos_transf_1"/>
    <property type="match status" value="1"/>
</dbReference>